<dbReference type="Proteomes" id="UP000319514">
    <property type="component" value="Unassembled WGS sequence"/>
</dbReference>
<reference evidence="3 4" key="1">
    <citation type="submission" date="2019-06" db="EMBL/GenBank/DDBJ databases">
        <title>Sequencing the genomes of 1000 actinobacteria strains.</title>
        <authorList>
            <person name="Klenk H.-P."/>
        </authorList>
    </citation>
    <scope>NUCLEOTIDE SEQUENCE [LARGE SCALE GENOMIC DNA]</scope>
    <source>
        <strain evidence="3 4">DSM 18082</strain>
    </source>
</reference>
<feature type="transmembrane region" description="Helical" evidence="2">
    <location>
        <begin position="227"/>
        <end position="247"/>
    </location>
</feature>
<feature type="transmembrane region" description="Helical" evidence="2">
    <location>
        <begin position="58"/>
        <end position="80"/>
    </location>
</feature>
<dbReference type="EMBL" id="VFOQ01000001">
    <property type="protein sequence ID" value="TQL59943.1"/>
    <property type="molecule type" value="Genomic_DNA"/>
</dbReference>
<gene>
    <name evidence="3" type="ORF">FB474_1318</name>
</gene>
<keyword evidence="2" id="KW-0472">Membrane</keyword>
<feature type="transmembrane region" description="Helical" evidence="2">
    <location>
        <begin position="422"/>
        <end position="445"/>
    </location>
</feature>
<evidence type="ECO:0000313" key="3">
    <source>
        <dbReference type="EMBL" id="TQL59943.1"/>
    </source>
</evidence>
<dbReference type="RefSeq" id="WP_141787898.1">
    <property type="nucleotide sequence ID" value="NZ_BAAAKX010000005.1"/>
</dbReference>
<dbReference type="AlphaFoldDB" id="A0A542ZHV1"/>
<dbReference type="OrthoDB" id="3218196at2"/>
<feature type="compositionally biased region" description="Low complexity" evidence="1">
    <location>
        <begin position="16"/>
        <end position="41"/>
    </location>
</feature>
<comment type="caution">
    <text evidence="3">The sequence shown here is derived from an EMBL/GenBank/DDBJ whole genome shotgun (WGS) entry which is preliminary data.</text>
</comment>
<protein>
    <recommendedName>
        <fullName evidence="5">Secreted protein</fullName>
    </recommendedName>
</protein>
<accession>A0A542ZHV1</accession>
<keyword evidence="4" id="KW-1185">Reference proteome</keyword>
<organism evidence="3 4">
    <name type="scientific">Oryzihumus leptocrescens</name>
    <dbReference type="NCBI Taxonomy" id="297536"/>
    <lineage>
        <taxon>Bacteria</taxon>
        <taxon>Bacillati</taxon>
        <taxon>Actinomycetota</taxon>
        <taxon>Actinomycetes</taxon>
        <taxon>Micrococcales</taxon>
        <taxon>Intrasporangiaceae</taxon>
        <taxon>Oryzihumus</taxon>
    </lineage>
</organism>
<sequence length="453" mass="46101">MTSSASPAVSTGSGVPAARAAAPPAPAGHAEPAPATPTRTSAARAALRRSLEGTPGRLRVLALLTAGACLVFGLAAGQAFNATDGALARAEANTAQLVRIQALHTNLVKADANATNAFLVGGIEPASTRADYDNAIGQASRLVAEAARAQPADGRALSALNSQLVTYTGLVEQARANNRQGLPLGAQYLRNASAGLRADALPIVDALVTANQLRVRAELDNAAGASAWMLVGLLSLAALVFGMVWLARRTHRYLNLPMVAATVAVLLTFIVGALVLGGVRGQVADVRDGPYAATLATARARIAGFDAKSNESLTLIARGSGATFEKAWKASSAVVQAQARQAAGHSSRAGGLADAWAPYARTHTAVRAADDGGKWDAAVALATGSGASSSNATFDAFDTASSRALTAVGRDTADGLSAPRPYLPFAGAVGLLVGLLGALACWWGVSKRLEEYR</sequence>
<keyword evidence="2" id="KW-0812">Transmembrane</keyword>
<evidence type="ECO:0000313" key="4">
    <source>
        <dbReference type="Proteomes" id="UP000319514"/>
    </source>
</evidence>
<keyword evidence="2" id="KW-1133">Transmembrane helix</keyword>
<evidence type="ECO:0000256" key="1">
    <source>
        <dbReference type="SAM" id="MobiDB-lite"/>
    </source>
</evidence>
<feature type="compositionally biased region" description="Polar residues" evidence="1">
    <location>
        <begin position="1"/>
        <end position="13"/>
    </location>
</feature>
<evidence type="ECO:0008006" key="5">
    <source>
        <dbReference type="Google" id="ProtNLM"/>
    </source>
</evidence>
<feature type="region of interest" description="Disordered" evidence="1">
    <location>
        <begin position="1"/>
        <end position="41"/>
    </location>
</feature>
<evidence type="ECO:0000256" key="2">
    <source>
        <dbReference type="SAM" id="Phobius"/>
    </source>
</evidence>
<feature type="transmembrane region" description="Helical" evidence="2">
    <location>
        <begin position="259"/>
        <end position="279"/>
    </location>
</feature>
<name>A0A542ZHV1_9MICO</name>
<proteinExistence type="predicted"/>